<accession>A0ACB9AZP1</accession>
<dbReference type="EMBL" id="CM042053">
    <property type="protein sequence ID" value="KAI3715415.1"/>
    <property type="molecule type" value="Genomic_DNA"/>
</dbReference>
<comment type="caution">
    <text evidence="1">The sequence shown here is derived from an EMBL/GenBank/DDBJ whole genome shotgun (WGS) entry which is preliminary data.</text>
</comment>
<gene>
    <name evidence="1" type="ORF">L6452_22397</name>
</gene>
<evidence type="ECO:0000313" key="1">
    <source>
        <dbReference type="EMBL" id="KAI3715415.1"/>
    </source>
</evidence>
<evidence type="ECO:0000313" key="2">
    <source>
        <dbReference type="Proteomes" id="UP001055879"/>
    </source>
</evidence>
<sequence>MFLLLHLIVIVVVSSISHGHEAIAQYVPPYTSVVAPVNKHTDASKPLYSVQIMTDYVNMQFLHANFLIDIDAPFIWHDCIVQWNIYPGSCPSNTLCTSPVSCEEFQCTDVRTSYSYENPSCPPVTNSSTLPGWGYCTCPVNVVNPVTGSCSQALLNYDTFTMNTSNGSNFFTGFYGAYPNAACLPSSSFQSFPANVTGVMAFSSSPYAFPAYLYQPLKKTLALCLPSTSSSPGVLFFGTGPYYLLPHSDVDVRSLLSYTPLLKHPNSFGYFIGLKAIVIKQRSITIPENTTTKLSTIEPYTTLRTDIYNRVVQTFSIATIGFPRAKPVAPFGLCFRNFTIGSRVVFKFPDIDFILPDGKKWATSAANSMKQMTNDVACLAFVDGGATPEHAIVIGTFQFEDNFLEFDLENSSFGFSSSLLREQTSCANFNFTITDSS</sequence>
<proteinExistence type="predicted"/>
<organism evidence="1 2">
    <name type="scientific">Arctium lappa</name>
    <name type="common">Greater burdock</name>
    <name type="synonym">Lappa major</name>
    <dbReference type="NCBI Taxonomy" id="4217"/>
    <lineage>
        <taxon>Eukaryota</taxon>
        <taxon>Viridiplantae</taxon>
        <taxon>Streptophyta</taxon>
        <taxon>Embryophyta</taxon>
        <taxon>Tracheophyta</taxon>
        <taxon>Spermatophyta</taxon>
        <taxon>Magnoliopsida</taxon>
        <taxon>eudicotyledons</taxon>
        <taxon>Gunneridae</taxon>
        <taxon>Pentapetalae</taxon>
        <taxon>asterids</taxon>
        <taxon>campanulids</taxon>
        <taxon>Asterales</taxon>
        <taxon>Asteraceae</taxon>
        <taxon>Carduoideae</taxon>
        <taxon>Cardueae</taxon>
        <taxon>Arctiinae</taxon>
        <taxon>Arctium</taxon>
    </lineage>
</organism>
<dbReference type="Proteomes" id="UP001055879">
    <property type="component" value="Linkage Group LG07"/>
</dbReference>
<name>A0ACB9AZP1_ARCLA</name>
<reference evidence="1 2" key="2">
    <citation type="journal article" date="2022" name="Mol. Ecol. Resour.">
        <title>The genomes of chicory, endive, great burdock and yacon provide insights into Asteraceae paleo-polyploidization history and plant inulin production.</title>
        <authorList>
            <person name="Fan W."/>
            <person name="Wang S."/>
            <person name="Wang H."/>
            <person name="Wang A."/>
            <person name="Jiang F."/>
            <person name="Liu H."/>
            <person name="Zhao H."/>
            <person name="Xu D."/>
            <person name="Zhang Y."/>
        </authorList>
    </citation>
    <scope>NUCLEOTIDE SEQUENCE [LARGE SCALE GENOMIC DNA]</scope>
    <source>
        <strain evidence="2">cv. Niubang</strain>
    </source>
</reference>
<protein>
    <submittedName>
        <fullName evidence="1">Uncharacterized protein</fullName>
    </submittedName>
</protein>
<keyword evidence="2" id="KW-1185">Reference proteome</keyword>
<reference evidence="2" key="1">
    <citation type="journal article" date="2022" name="Mol. Ecol. Resour.">
        <title>The genomes of chicory, endive, great burdock and yacon provide insights into Asteraceae palaeo-polyploidization history and plant inulin production.</title>
        <authorList>
            <person name="Fan W."/>
            <person name="Wang S."/>
            <person name="Wang H."/>
            <person name="Wang A."/>
            <person name="Jiang F."/>
            <person name="Liu H."/>
            <person name="Zhao H."/>
            <person name="Xu D."/>
            <person name="Zhang Y."/>
        </authorList>
    </citation>
    <scope>NUCLEOTIDE SEQUENCE [LARGE SCALE GENOMIC DNA]</scope>
    <source>
        <strain evidence="2">cv. Niubang</strain>
    </source>
</reference>